<dbReference type="GO" id="GO:0046935">
    <property type="term" value="F:1-phosphatidylinositol-3-kinase regulator activity"/>
    <property type="evidence" value="ECO:0007669"/>
    <property type="project" value="TreeGrafter"/>
</dbReference>
<dbReference type="SUPFAM" id="SSF55550">
    <property type="entry name" value="SH2 domain"/>
    <property type="match status" value="1"/>
</dbReference>
<feature type="region of interest" description="Disordered" evidence="3">
    <location>
        <begin position="458"/>
        <end position="507"/>
    </location>
</feature>
<feature type="compositionally biased region" description="Basic and acidic residues" evidence="3">
    <location>
        <begin position="609"/>
        <end position="623"/>
    </location>
</feature>
<dbReference type="GO" id="GO:0046854">
    <property type="term" value="P:phosphatidylinositol phosphate biosynthetic process"/>
    <property type="evidence" value="ECO:0007669"/>
    <property type="project" value="TreeGrafter"/>
</dbReference>
<feature type="compositionally biased region" description="Polar residues" evidence="3">
    <location>
        <begin position="459"/>
        <end position="490"/>
    </location>
</feature>
<comment type="caution">
    <text evidence="5">The sequence shown here is derived from an EMBL/GenBank/DDBJ whole genome shotgun (WGS) entry which is preliminary data.</text>
</comment>
<feature type="compositionally biased region" description="Polar residues" evidence="3">
    <location>
        <begin position="295"/>
        <end position="306"/>
    </location>
</feature>
<dbReference type="PANTHER" id="PTHR10155:SF0">
    <property type="entry name" value="SUPPRESSOR OF CYTOKINE SIGNALING AT 36E, ISOFORM D"/>
    <property type="match status" value="1"/>
</dbReference>
<feature type="compositionally biased region" description="Pro residues" evidence="3">
    <location>
        <begin position="367"/>
        <end position="385"/>
    </location>
</feature>
<evidence type="ECO:0000256" key="2">
    <source>
        <dbReference type="PROSITE-ProRule" id="PRU00191"/>
    </source>
</evidence>
<feature type="region of interest" description="Disordered" evidence="3">
    <location>
        <begin position="353"/>
        <end position="387"/>
    </location>
</feature>
<evidence type="ECO:0000256" key="3">
    <source>
        <dbReference type="SAM" id="MobiDB-lite"/>
    </source>
</evidence>
<feature type="compositionally biased region" description="Low complexity" evidence="3">
    <location>
        <begin position="266"/>
        <end position="284"/>
    </location>
</feature>
<evidence type="ECO:0000256" key="1">
    <source>
        <dbReference type="ARBA" id="ARBA00022999"/>
    </source>
</evidence>
<feature type="compositionally biased region" description="Basic residues" evidence="3">
    <location>
        <begin position="880"/>
        <end position="889"/>
    </location>
</feature>
<feature type="region of interest" description="Disordered" evidence="3">
    <location>
        <begin position="872"/>
        <end position="900"/>
    </location>
</feature>
<feature type="region of interest" description="Disordered" evidence="3">
    <location>
        <begin position="243"/>
        <end position="309"/>
    </location>
</feature>
<gene>
    <name evidence="5" type="ORF">CDAUBV1_LOCUS1653</name>
</gene>
<proteinExistence type="predicted"/>
<dbReference type="AlphaFoldDB" id="A0AAV2T2H1"/>
<dbReference type="EMBL" id="CAXLJL010000058">
    <property type="protein sequence ID" value="CAL5130231.1"/>
    <property type="molecule type" value="Genomic_DNA"/>
</dbReference>
<feature type="region of interest" description="Disordered" evidence="3">
    <location>
        <begin position="972"/>
        <end position="1000"/>
    </location>
</feature>
<evidence type="ECO:0000313" key="5">
    <source>
        <dbReference type="EMBL" id="CAL5130231.1"/>
    </source>
</evidence>
<name>A0AAV2T2H1_CALDB</name>
<dbReference type="PROSITE" id="PS50001">
    <property type="entry name" value="SH2"/>
    <property type="match status" value="1"/>
</dbReference>
<dbReference type="Proteomes" id="UP001497525">
    <property type="component" value="Unassembled WGS sequence"/>
</dbReference>
<dbReference type="Pfam" id="PF00017">
    <property type="entry name" value="SH2"/>
    <property type="match status" value="1"/>
</dbReference>
<dbReference type="InterPro" id="IPR036860">
    <property type="entry name" value="SH2_dom_sf"/>
</dbReference>
<dbReference type="InterPro" id="IPR000980">
    <property type="entry name" value="SH2"/>
</dbReference>
<accession>A0AAV2T2H1</accession>
<reference evidence="5" key="1">
    <citation type="submission" date="2024-06" db="EMBL/GenBank/DDBJ databases">
        <authorList>
            <person name="Liu X."/>
            <person name="Lenzi L."/>
            <person name="Haldenby T S."/>
            <person name="Uol C."/>
        </authorList>
    </citation>
    <scope>NUCLEOTIDE SEQUENCE</scope>
</reference>
<dbReference type="Gene3D" id="3.30.505.10">
    <property type="entry name" value="SH2 domain"/>
    <property type="match status" value="1"/>
</dbReference>
<feature type="region of interest" description="Disordered" evidence="3">
    <location>
        <begin position="1"/>
        <end position="22"/>
    </location>
</feature>
<feature type="compositionally biased region" description="Polar residues" evidence="3">
    <location>
        <begin position="655"/>
        <end position="672"/>
    </location>
</feature>
<dbReference type="SMART" id="SM00252">
    <property type="entry name" value="SH2"/>
    <property type="match status" value="1"/>
</dbReference>
<feature type="compositionally biased region" description="Polar residues" evidence="3">
    <location>
        <begin position="243"/>
        <end position="265"/>
    </location>
</feature>
<feature type="compositionally biased region" description="Low complexity" evidence="3">
    <location>
        <begin position="167"/>
        <end position="176"/>
    </location>
</feature>
<sequence>MATQALSLSNSTSVPSISTTSGPAISNSVSVSYYGKSVTPCPQAIDQSSPNCASELRSDFHQINTNAAQQTAVTTELSAQSKECDESWGVRFTRLRIASMNLSSPDSGFLSTSAETTGTQLDDVVQSASSTTNDASCPPVLKFCLSPRCPPDGAAFYEVSPPNSSVSSSPIAQSVSDLKSPVTEGADTQTRMHAPIQCDVGAQYDACIEERKSDQNAPQQIGPKPSFASRLLPANSTFCSQKKDANQLTLSRSVEPTLPVLSSNDSPLNRNSKPPSSSPSTSGNRQVTVPFGPCTKSNMVYPNQSMRPPCDQRLVIPAAECRDQRNEATCLPSPSVAINYQPIRLPPLAKIPSAEASSGDQCISSPASPPLPPPPPSPPKIPPRDPTTILQQKQNYSVNKVGQTAANGTISNSAQPANSSSGLANAVGAQTTKTNTAGPPVPVRSTAYAHEVSKICKPSLSSSAPNKPGVSSPSPTSREVDGNVSTNASSPFKHFGRQISLNSKESTAKLPESVPTYSSLPSSADPVGILDGRTVVPWKAGHRNLAETDTAKDVSTVAEAVAAALAPVSVFSSDTPQWIPPSKNSNSLHITSSEATELSPITPVIMTSKNKEGERVSECEKVKQPNTKASRPSCLSSSTSKDRVRVSAKRYPNENPATKTEQTQGQLSSSDYSAQTVPVLQTDYTTWSTAEMEWWRAQQRSERIATGQTRIRRNTSGTNPIGGSSLYHRQFSAGPSFNTTPSAHPDFSPTHFFTSQIAPLYRDAFYGAADFQTTPTNAAGSARGNLPCEMELALVDERGRKTGSSSHPQGVQLSPVATSRFMIDPRTNFITSGYPDSNIIENQCGYNSSMTQSVLFPPNAGWSAPNYIPVEENSSVPSSGRRKRLKHGVMRSQSHRAMDQTKSQQFFMDSEPEPNRCVPSDFYQRSVSQTVPSEAAQHVAGQWPPIAAQWHHRRQPMAPGAEYYGRQYSDQQRLVKARRAANGRSSNDLSDTRQTQPHHHHSASAIFECLEKQPWFHFNLSRAGAEKLLNSTPVGGFLVRQSETCKSEYSLSIRRETDFLHMKISQDPTSGQYVLGEYSQPYPSVTAMIYRYTRSLLPVRGTTPVLLRFPVCRRKLHPPPQQSQPVRET</sequence>
<feature type="compositionally biased region" description="Polar residues" evidence="3">
    <location>
        <begin position="983"/>
        <end position="995"/>
    </location>
</feature>
<keyword evidence="1 2" id="KW-0727">SH2 domain</keyword>
<evidence type="ECO:0000313" key="6">
    <source>
        <dbReference type="Proteomes" id="UP001497525"/>
    </source>
</evidence>
<feature type="region of interest" description="Disordered" evidence="3">
    <location>
        <begin position="609"/>
        <end position="672"/>
    </location>
</feature>
<feature type="domain" description="SH2" evidence="4">
    <location>
        <begin position="1015"/>
        <end position="1111"/>
    </location>
</feature>
<feature type="region of interest" description="Disordered" evidence="3">
    <location>
        <begin position="167"/>
        <end position="189"/>
    </location>
</feature>
<protein>
    <recommendedName>
        <fullName evidence="4">SH2 domain-containing protein</fullName>
    </recommendedName>
</protein>
<organism evidence="5 6">
    <name type="scientific">Calicophoron daubneyi</name>
    <name type="common">Rumen fluke</name>
    <name type="synonym">Paramphistomum daubneyi</name>
    <dbReference type="NCBI Taxonomy" id="300641"/>
    <lineage>
        <taxon>Eukaryota</taxon>
        <taxon>Metazoa</taxon>
        <taxon>Spiralia</taxon>
        <taxon>Lophotrochozoa</taxon>
        <taxon>Platyhelminthes</taxon>
        <taxon>Trematoda</taxon>
        <taxon>Digenea</taxon>
        <taxon>Plagiorchiida</taxon>
        <taxon>Pronocephalata</taxon>
        <taxon>Paramphistomoidea</taxon>
        <taxon>Paramphistomidae</taxon>
        <taxon>Calicophoron</taxon>
    </lineage>
</organism>
<dbReference type="PANTHER" id="PTHR10155">
    <property type="entry name" value="PHOSPHATIDYLINOSITOL 3-KINASE REGULATORY SUBUNIT"/>
    <property type="match status" value="1"/>
</dbReference>
<feature type="compositionally biased region" description="Polar residues" evidence="3">
    <location>
        <begin position="624"/>
        <end position="639"/>
    </location>
</feature>
<dbReference type="GO" id="GO:0005942">
    <property type="term" value="C:phosphatidylinositol 3-kinase complex"/>
    <property type="evidence" value="ECO:0007669"/>
    <property type="project" value="TreeGrafter"/>
</dbReference>
<evidence type="ECO:0000259" key="4">
    <source>
        <dbReference type="PROSITE" id="PS50001"/>
    </source>
</evidence>